<protein>
    <submittedName>
        <fullName evidence="2">Uncharacterized protein</fullName>
    </submittedName>
</protein>
<sequence length="90" mass="9927">MADELEETMQRFSLSSEELSGADMMKNDVQKCGQIGHSEKSCQFRGKGSSDHDEPQFGSWLKANNNKVKGSDKRDSSSSANKKKVSKLSP</sequence>
<evidence type="ECO:0000313" key="3">
    <source>
        <dbReference type="Proteomes" id="UP001630127"/>
    </source>
</evidence>
<dbReference type="EMBL" id="JBJUIK010000010">
    <property type="protein sequence ID" value="KAL3516742.1"/>
    <property type="molecule type" value="Genomic_DNA"/>
</dbReference>
<reference evidence="2 3" key="1">
    <citation type="submission" date="2024-11" db="EMBL/GenBank/DDBJ databases">
        <title>A near-complete genome assembly of Cinchona calisaya.</title>
        <authorList>
            <person name="Lian D.C."/>
            <person name="Zhao X.W."/>
            <person name="Wei L."/>
        </authorList>
    </citation>
    <scope>NUCLEOTIDE SEQUENCE [LARGE SCALE GENOMIC DNA]</scope>
    <source>
        <tissue evidence="2">Nenye</tissue>
    </source>
</reference>
<feature type="compositionally biased region" description="Basic and acidic residues" evidence="1">
    <location>
        <begin position="37"/>
        <end position="55"/>
    </location>
</feature>
<dbReference type="AlphaFoldDB" id="A0ABD2ZED7"/>
<evidence type="ECO:0000256" key="1">
    <source>
        <dbReference type="SAM" id="MobiDB-lite"/>
    </source>
</evidence>
<gene>
    <name evidence="2" type="ORF">ACH5RR_023644</name>
</gene>
<proteinExistence type="predicted"/>
<organism evidence="2 3">
    <name type="scientific">Cinchona calisaya</name>
    <dbReference type="NCBI Taxonomy" id="153742"/>
    <lineage>
        <taxon>Eukaryota</taxon>
        <taxon>Viridiplantae</taxon>
        <taxon>Streptophyta</taxon>
        <taxon>Embryophyta</taxon>
        <taxon>Tracheophyta</taxon>
        <taxon>Spermatophyta</taxon>
        <taxon>Magnoliopsida</taxon>
        <taxon>eudicotyledons</taxon>
        <taxon>Gunneridae</taxon>
        <taxon>Pentapetalae</taxon>
        <taxon>asterids</taxon>
        <taxon>lamiids</taxon>
        <taxon>Gentianales</taxon>
        <taxon>Rubiaceae</taxon>
        <taxon>Cinchonoideae</taxon>
        <taxon>Cinchoneae</taxon>
        <taxon>Cinchona</taxon>
    </lineage>
</organism>
<evidence type="ECO:0000313" key="2">
    <source>
        <dbReference type="EMBL" id="KAL3516742.1"/>
    </source>
</evidence>
<feature type="region of interest" description="Disordered" evidence="1">
    <location>
        <begin position="1"/>
        <end position="90"/>
    </location>
</feature>
<feature type="compositionally biased region" description="Basic residues" evidence="1">
    <location>
        <begin position="81"/>
        <end position="90"/>
    </location>
</feature>
<accession>A0ABD2ZED7</accession>
<keyword evidence="3" id="KW-1185">Reference proteome</keyword>
<name>A0ABD2ZED7_9GENT</name>
<dbReference type="Proteomes" id="UP001630127">
    <property type="component" value="Unassembled WGS sequence"/>
</dbReference>
<comment type="caution">
    <text evidence="2">The sequence shown here is derived from an EMBL/GenBank/DDBJ whole genome shotgun (WGS) entry which is preliminary data.</text>
</comment>